<organism evidence="1 2">
    <name type="scientific">Yoonia litorea</name>
    <dbReference type="NCBI Taxonomy" id="1123755"/>
    <lineage>
        <taxon>Bacteria</taxon>
        <taxon>Pseudomonadati</taxon>
        <taxon>Pseudomonadota</taxon>
        <taxon>Alphaproteobacteria</taxon>
        <taxon>Rhodobacterales</taxon>
        <taxon>Paracoccaceae</taxon>
        <taxon>Yoonia</taxon>
    </lineage>
</organism>
<dbReference type="RefSeq" id="WP_165606509.1">
    <property type="nucleotide sequence ID" value="NZ_FOZM01000001.1"/>
</dbReference>
<reference evidence="1 2" key="1">
    <citation type="submission" date="2016-10" db="EMBL/GenBank/DDBJ databases">
        <authorList>
            <person name="de Groot N.N."/>
        </authorList>
    </citation>
    <scope>NUCLEOTIDE SEQUENCE [LARGE SCALE GENOMIC DNA]</scope>
    <source>
        <strain evidence="1 2">DSM 29433</strain>
    </source>
</reference>
<accession>A0A1I6L120</accession>
<dbReference type="EMBL" id="FOZM01000001">
    <property type="protein sequence ID" value="SFR96988.1"/>
    <property type="molecule type" value="Genomic_DNA"/>
</dbReference>
<dbReference type="STRING" id="1123755.SAMN05444714_0053"/>
<name>A0A1I6L120_9RHOB</name>
<sequence>MKEAAQSMTPQEAAQAFFGQDDTAFAETVALLTKSDPRLAKVFQSTRKRFLDEQD</sequence>
<dbReference type="AlphaFoldDB" id="A0A1I6L120"/>
<dbReference type="Proteomes" id="UP000198926">
    <property type="component" value="Unassembled WGS sequence"/>
</dbReference>
<evidence type="ECO:0000313" key="1">
    <source>
        <dbReference type="EMBL" id="SFR96988.1"/>
    </source>
</evidence>
<evidence type="ECO:0000313" key="2">
    <source>
        <dbReference type="Proteomes" id="UP000198926"/>
    </source>
</evidence>
<gene>
    <name evidence="1" type="ORF">SAMN05444714_0053</name>
</gene>
<keyword evidence="2" id="KW-1185">Reference proteome</keyword>
<proteinExistence type="predicted"/>
<protein>
    <submittedName>
        <fullName evidence="1">Uncharacterized protein</fullName>
    </submittedName>
</protein>